<organism evidence="1 2">
    <name type="scientific">Comamonas terrigena</name>
    <dbReference type="NCBI Taxonomy" id="32013"/>
    <lineage>
        <taxon>Bacteria</taxon>
        <taxon>Pseudomonadati</taxon>
        <taxon>Pseudomonadota</taxon>
        <taxon>Betaproteobacteria</taxon>
        <taxon>Burkholderiales</taxon>
        <taxon>Comamonadaceae</taxon>
        <taxon>Comamonas</taxon>
    </lineage>
</organism>
<evidence type="ECO:0000313" key="1">
    <source>
        <dbReference type="EMBL" id="PEH90079.1"/>
    </source>
</evidence>
<gene>
    <name evidence="1" type="ORF">CRM82_17095</name>
</gene>
<comment type="caution">
    <text evidence="1">The sequence shown here is derived from an EMBL/GenBank/DDBJ whole genome shotgun (WGS) entry which is preliminary data.</text>
</comment>
<keyword evidence="2" id="KW-1185">Reference proteome</keyword>
<dbReference type="EMBL" id="PDEA01000001">
    <property type="protein sequence ID" value="PEH90079.1"/>
    <property type="molecule type" value="Genomic_DNA"/>
</dbReference>
<protein>
    <submittedName>
        <fullName evidence="1">Uncharacterized protein</fullName>
    </submittedName>
</protein>
<evidence type="ECO:0000313" key="2">
    <source>
        <dbReference type="Proteomes" id="UP000220246"/>
    </source>
</evidence>
<accession>A0A2A7UXK3</accession>
<reference evidence="2" key="1">
    <citation type="submission" date="2017-09" db="EMBL/GenBank/DDBJ databases">
        <title>FDA dAtabase for Regulatory Grade micrObial Sequences (FDA-ARGOS): Supporting development and validation of Infectious Disease Dx tests.</title>
        <authorList>
            <person name="Minogue T."/>
            <person name="Wolcott M."/>
            <person name="Wasieloski L."/>
            <person name="Aguilar W."/>
            <person name="Moore D."/>
            <person name="Tallon L."/>
            <person name="Sadzewicz L."/>
            <person name="Ott S."/>
            <person name="Zhao X."/>
            <person name="Nagaraj S."/>
            <person name="Vavikolanu K."/>
            <person name="Aluvathingal J."/>
            <person name="Nadendla S."/>
            <person name="Sichtig H."/>
        </authorList>
    </citation>
    <scope>NUCLEOTIDE SEQUENCE [LARGE SCALE GENOMIC DNA]</scope>
    <source>
        <strain evidence="2">FDAARGOS_394</strain>
    </source>
</reference>
<dbReference type="AlphaFoldDB" id="A0A2A7UXK3"/>
<name>A0A2A7UXK3_COMTR</name>
<proteinExistence type="predicted"/>
<sequence length="76" mass="7859">MDECLRNGVQRNLPGYFYAIEGGRAVGTPWPADVVLGQVTAAGPSVAELQRVVVVCGVAFAAFMREPGAGGVNGTH</sequence>
<dbReference type="Proteomes" id="UP000220246">
    <property type="component" value="Unassembled WGS sequence"/>
</dbReference>
<dbReference type="STRING" id="1219032.GCA_001515545_00777"/>